<proteinExistence type="predicted"/>
<feature type="region of interest" description="Disordered" evidence="1">
    <location>
        <begin position="64"/>
        <end position="100"/>
    </location>
</feature>
<dbReference type="EMBL" id="ONZP01000289">
    <property type="protein sequence ID" value="SPJ79952.1"/>
    <property type="molecule type" value="Genomic_DNA"/>
</dbReference>
<name>A0AAE8MD49_9HYPO</name>
<accession>A0AAE8MD49</accession>
<dbReference type="AlphaFoldDB" id="A0AAE8MD49"/>
<evidence type="ECO:0000256" key="1">
    <source>
        <dbReference type="SAM" id="MobiDB-lite"/>
    </source>
</evidence>
<feature type="compositionally biased region" description="Basic residues" evidence="1">
    <location>
        <begin position="1"/>
        <end position="17"/>
    </location>
</feature>
<keyword evidence="3" id="KW-1185">Reference proteome</keyword>
<feature type="region of interest" description="Disordered" evidence="1">
    <location>
        <begin position="1"/>
        <end position="24"/>
    </location>
</feature>
<dbReference type="Proteomes" id="UP001187734">
    <property type="component" value="Unassembled WGS sequence"/>
</dbReference>
<protein>
    <submittedName>
        <fullName evidence="2">Uncharacterized protein</fullName>
    </submittedName>
</protein>
<evidence type="ECO:0000313" key="3">
    <source>
        <dbReference type="Proteomes" id="UP001187734"/>
    </source>
</evidence>
<organism evidence="2 3">
    <name type="scientific">Fusarium torulosum</name>
    <dbReference type="NCBI Taxonomy" id="33205"/>
    <lineage>
        <taxon>Eukaryota</taxon>
        <taxon>Fungi</taxon>
        <taxon>Dikarya</taxon>
        <taxon>Ascomycota</taxon>
        <taxon>Pezizomycotina</taxon>
        <taxon>Sordariomycetes</taxon>
        <taxon>Hypocreomycetidae</taxon>
        <taxon>Hypocreales</taxon>
        <taxon>Nectriaceae</taxon>
        <taxon>Fusarium</taxon>
    </lineage>
</organism>
<comment type="caution">
    <text evidence="2">The sequence shown here is derived from an EMBL/GenBank/DDBJ whole genome shotgun (WGS) entry which is preliminary data.</text>
</comment>
<feature type="compositionally biased region" description="Basic residues" evidence="1">
    <location>
        <begin position="76"/>
        <end position="90"/>
    </location>
</feature>
<sequence length="241" mass="27590">MPQKLAHHHHHHHHHHHYQNDHDQNDHDQAVTQQYQGPLVRCNTAMAVFRDQLVVVNFDRLKPRSNAAERGSQTRHPSRPQLRPRPRLHPRPGIPAPTSFSGKMGRLNIIEKAVVYEIGQSTSKKFFVRNDKLEGPQMDICWKVPGKYVWLARVSSRDMFAELHALVHDLSPPERSGNSMIWRDEPSPTTGISLIVSPFQNDDSEKVENGEGEVIPENSEQLVTLGRLLGFQVKEGRWSDL</sequence>
<gene>
    <name evidence="2" type="ORF">FTOL_08343</name>
</gene>
<reference evidence="2" key="1">
    <citation type="submission" date="2018-03" db="EMBL/GenBank/DDBJ databases">
        <authorList>
            <person name="Guldener U."/>
        </authorList>
    </citation>
    <scope>NUCLEOTIDE SEQUENCE</scope>
</reference>
<evidence type="ECO:0000313" key="2">
    <source>
        <dbReference type="EMBL" id="SPJ79952.1"/>
    </source>
</evidence>